<sequence length="262" mass="28703">MSLSRAFTVRRSNKLSDSSPAGPSRSLTTKRSHIGGTIRHKISAPMELISTTNMISYNAPNVPQRATSLSSISSESDSSPVESISSMSSIDSYSVGSASPTNLKPNHLSCYFGSPVTTDEPPSIPKRAPSHMKVKISSKTGSSTQKSTLKYAKPSNEPLPKRQASLVNSMSPNLTSMARSSLNMFSPQIETVSQIVTDNEPIQTLDNIQHSLMRHIANIDPEEQELVSRGLYKFEAEDYENELDELYHYVFGESKSASSLWI</sequence>
<dbReference type="OrthoDB" id="5419666at2759"/>
<name>A0A381LB39_BLUGR</name>
<evidence type="ECO:0000256" key="1">
    <source>
        <dbReference type="SAM" id="MobiDB-lite"/>
    </source>
</evidence>
<feature type="region of interest" description="Disordered" evidence="1">
    <location>
        <begin position="117"/>
        <end position="162"/>
    </location>
</feature>
<reference evidence="2" key="1">
    <citation type="submission" date="2018-07" db="EMBL/GenBank/DDBJ databases">
        <authorList>
            <person name="Quirk P.G."/>
            <person name="Krulwich T.A."/>
        </authorList>
    </citation>
    <scope>NUCLEOTIDE SEQUENCE</scope>
    <source>
        <strain evidence="2">96224</strain>
    </source>
</reference>
<feature type="non-terminal residue" evidence="2">
    <location>
        <position position="262"/>
    </location>
</feature>
<feature type="compositionally biased region" description="Polar residues" evidence="1">
    <location>
        <begin position="15"/>
        <end position="27"/>
    </location>
</feature>
<evidence type="ECO:0000313" key="2">
    <source>
        <dbReference type="EMBL" id="SUZ11108.1"/>
    </source>
</evidence>
<dbReference type="AlphaFoldDB" id="A0A381LB39"/>
<feature type="region of interest" description="Disordered" evidence="1">
    <location>
        <begin position="1"/>
        <end position="36"/>
    </location>
</feature>
<gene>
    <name evidence="2" type="ORF">BGT96224V2_LOCUS4293</name>
</gene>
<protein>
    <submittedName>
        <fullName evidence="2">Bgt-3961</fullName>
    </submittedName>
</protein>
<proteinExistence type="predicted"/>
<dbReference type="EMBL" id="UIGY01000111">
    <property type="protein sequence ID" value="SUZ11108.1"/>
    <property type="molecule type" value="Genomic_DNA"/>
</dbReference>
<feature type="compositionally biased region" description="Low complexity" evidence="1">
    <location>
        <begin position="137"/>
        <end position="148"/>
    </location>
</feature>
<accession>A0A381LB39</accession>
<organism evidence="2">
    <name type="scientific">Blumeria graminis f. sp. tritici 96224</name>
    <dbReference type="NCBI Taxonomy" id="1268274"/>
    <lineage>
        <taxon>Eukaryota</taxon>
        <taxon>Fungi</taxon>
        <taxon>Dikarya</taxon>
        <taxon>Ascomycota</taxon>
        <taxon>Pezizomycotina</taxon>
        <taxon>Leotiomycetes</taxon>
        <taxon>Erysiphales</taxon>
        <taxon>Erysiphaceae</taxon>
        <taxon>Blumeria</taxon>
    </lineage>
</organism>